<keyword evidence="2" id="KW-0472">Membrane</keyword>
<name>A0A7T2PDV1_9GAMM</name>
<dbReference type="GeneID" id="60787191"/>
<feature type="transmembrane region" description="Helical" evidence="2">
    <location>
        <begin position="123"/>
        <end position="143"/>
    </location>
</feature>
<proteinExistence type="predicted"/>
<feature type="region of interest" description="Disordered" evidence="1">
    <location>
        <begin position="1"/>
        <end position="94"/>
    </location>
</feature>
<evidence type="ECO:0000313" key="4">
    <source>
        <dbReference type="Proteomes" id="UP000595101"/>
    </source>
</evidence>
<keyword evidence="2" id="KW-1133">Transmembrane helix</keyword>
<evidence type="ECO:0008006" key="5">
    <source>
        <dbReference type="Google" id="ProtNLM"/>
    </source>
</evidence>
<keyword evidence="2" id="KW-0812">Transmembrane</keyword>
<dbReference type="KEGG" id="aall:I6G90_16250"/>
<accession>A0A7T2PDV1</accession>
<evidence type="ECO:0000256" key="2">
    <source>
        <dbReference type="SAM" id="Phobius"/>
    </source>
</evidence>
<evidence type="ECO:0000313" key="3">
    <source>
        <dbReference type="EMBL" id="QPR53974.1"/>
    </source>
</evidence>
<dbReference type="RefSeq" id="WP_197928321.1">
    <property type="nucleotide sequence ID" value="NZ_CP065745.1"/>
</dbReference>
<dbReference type="Proteomes" id="UP000595101">
    <property type="component" value="Chromosome"/>
</dbReference>
<protein>
    <recommendedName>
        <fullName evidence="5">SPOR domain-containing protein</fullName>
    </recommendedName>
</protein>
<sequence>MSALFHAVPRKSRHRLSSGTRGLADNAAAPSWPPAPAAEFGTESVKPTNKSLLSLPERQIPQPQPDEGEHAPSAAETPAPTVQPAVPAEPSIPPSRLAATVTPAAPIVVVPVALPSVPRARNMLVGALFCVCLALVASFVFIARSHIAVTPLVASGAQPLVASGAQPLVEIGVADIDQPEVVYSMDLAFPARETTIPQPVVARHERPAKLKIGVYKQVNNVEKWRRWARQQNVTFEAVQKNRDGEPHYFLYLCEQDPARVDQLKRDVARISGETPLLVRRATSTRI</sequence>
<feature type="compositionally biased region" description="Low complexity" evidence="1">
    <location>
        <begin position="74"/>
        <end position="89"/>
    </location>
</feature>
<dbReference type="EMBL" id="CP065745">
    <property type="protein sequence ID" value="QPR53974.1"/>
    <property type="molecule type" value="Genomic_DNA"/>
</dbReference>
<evidence type="ECO:0000256" key="1">
    <source>
        <dbReference type="SAM" id="MobiDB-lite"/>
    </source>
</evidence>
<organism evidence="3 4">
    <name type="scientific">Aeromonas allosaccharophila</name>
    <dbReference type="NCBI Taxonomy" id="656"/>
    <lineage>
        <taxon>Bacteria</taxon>
        <taxon>Pseudomonadati</taxon>
        <taxon>Pseudomonadota</taxon>
        <taxon>Gammaproteobacteria</taxon>
        <taxon>Aeromonadales</taxon>
        <taxon>Aeromonadaceae</taxon>
        <taxon>Aeromonas</taxon>
    </lineage>
</organism>
<gene>
    <name evidence="3" type="ORF">I6G90_16250</name>
</gene>
<reference evidence="3 4" key="1">
    <citation type="submission" date="2020-12" db="EMBL/GenBank/DDBJ databases">
        <title>FDA dAtabase for Regulatory Grade micrObial Sequences (FDA-ARGOS): Supporting development and validation of Infectious Disease Dx tests.</title>
        <authorList>
            <person name="Sproer C."/>
            <person name="Gronow S."/>
            <person name="Severitt S."/>
            <person name="Schroder I."/>
            <person name="Tallon L."/>
            <person name="Sadzewicz L."/>
            <person name="Zhao X."/>
            <person name="Boylan J."/>
            <person name="Ott S."/>
            <person name="Bowen H."/>
            <person name="Vavikolanu K."/>
            <person name="Mehta A."/>
            <person name="Aluvathingal J."/>
            <person name="Nadendla S."/>
            <person name="Lowell S."/>
            <person name="Myers T."/>
            <person name="Yan Y."/>
            <person name="Sichtig H."/>
        </authorList>
    </citation>
    <scope>NUCLEOTIDE SEQUENCE [LARGE SCALE GENOMIC DNA]</scope>
    <source>
        <strain evidence="3 4">FDAARGOS_933</strain>
    </source>
</reference>
<dbReference type="AlphaFoldDB" id="A0A7T2PDV1"/>